<feature type="binding site" evidence="1">
    <location>
        <begin position="7"/>
        <end position="14"/>
    </location>
    <ligand>
        <name>substrate</name>
    </ligand>
</feature>
<dbReference type="InterPro" id="IPR013078">
    <property type="entry name" value="His_Pase_superF_clade-1"/>
</dbReference>
<dbReference type="InterPro" id="IPR029033">
    <property type="entry name" value="His_PPase_superfam"/>
</dbReference>
<dbReference type="EMBL" id="CP036526">
    <property type="protein sequence ID" value="QDT09955.1"/>
    <property type="molecule type" value="Genomic_DNA"/>
</dbReference>
<keyword evidence="3" id="KW-1185">Reference proteome</keyword>
<protein>
    <submittedName>
        <fullName evidence="2">Phosphoserine phosphatase 2</fullName>
        <ecNumber evidence="2">3.1.3.3</ecNumber>
    </submittedName>
</protein>
<organism evidence="2 3">
    <name type="scientific">Stieleria marina</name>
    <dbReference type="NCBI Taxonomy" id="1930275"/>
    <lineage>
        <taxon>Bacteria</taxon>
        <taxon>Pseudomonadati</taxon>
        <taxon>Planctomycetota</taxon>
        <taxon>Planctomycetia</taxon>
        <taxon>Pirellulales</taxon>
        <taxon>Pirellulaceae</taxon>
        <taxon>Stieleria</taxon>
    </lineage>
</organism>
<dbReference type="EC" id="3.1.3.3" evidence="2"/>
<evidence type="ECO:0000313" key="3">
    <source>
        <dbReference type="Proteomes" id="UP000319817"/>
    </source>
</evidence>
<feature type="binding site" evidence="1">
    <location>
        <position position="57"/>
    </location>
    <ligand>
        <name>substrate</name>
    </ligand>
</feature>
<dbReference type="RefSeq" id="WP_145417509.1">
    <property type="nucleotide sequence ID" value="NZ_CP036526.1"/>
</dbReference>
<name>A0A517NS75_9BACT</name>
<keyword evidence="2" id="KW-0378">Hydrolase</keyword>
<sequence>MHLYLIRHAESENNAKPAYQRVEDPGLTPVGHLQSQHLATWLETLKFDVLITSPFRRALQTIKHFIDASPRQIDVWHDVFERGGCFRGHGPQATQGGEGLGRNEIGSFLQCDPSLVTIDETISENGWWYRKARETDSEAKRRAKVVRQRVVDTFGQTQQSVVVVSHADFIELLLAEIFAGVLDTSSVGLLRNTGITRLNFSGDQWELDWLNSVSHLPAKLSVPRA</sequence>
<dbReference type="PANTHER" id="PTHR48100">
    <property type="entry name" value="BROAD-SPECIFICITY PHOSPHATASE YOR283W-RELATED"/>
    <property type="match status" value="1"/>
</dbReference>
<dbReference type="OrthoDB" id="9782128at2"/>
<dbReference type="GO" id="GO:0016791">
    <property type="term" value="F:phosphatase activity"/>
    <property type="evidence" value="ECO:0007669"/>
    <property type="project" value="TreeGrafter"/>
</dbReference>
<evidence type="ECO:0000313" key="2">
    <source>
        <dbReference type="EMBL" id="QDT09955.1"/>
    </source>
</evidence>
<dbReference type="PANTHER" id="PTHR48100:SF1">
    <property type="entry name" value="HISTIDINE PHOSPHATASE FAMILY PROTEIN-RELATED"/>
    <property type="match status" value="1"/>
</dbReference>
<proteinExistence type="predicted"/>
<dbReference type="Gene3D" id="3.40.50.1240">
    <property type="entry name" value="Phosphoglycerate mutase-like"/>
    <property type="match status" value="1"/>
</dbReference>
<dbReference type="SMART" id="SM00855">
    <property type="entry name" value="PGAM"/>
    <property type="match status" value="1"/>
</dbReference>
<dbReference type="GO" id="GO:0005737">
    <property type="term" value="C:cytoplasm"/>
    <property type="evidence" value="ECO:0007669"/>
    <property type="project" value="TreeGrafter"/>
</dbReference>
<reference evidence="2 3" key="1">
    <citation type="submission" date="2019-02" db="EMBL/GenBank/DDBJ databases">
        <title>Deep-cultivation of Planctomycetes and their phenomic and genomic characterization uncovers novel biology.</title>
        <authorList>
            <person name="Wiegand S."/>
            <person name="Jogler M."/>
            <person name="Boedeker C."/>
            <person name="Pinto D."/>
            <person name="Vollmers J."/>
            <person name="Rivas-Marin E."/>
            <person name="Kohn T."/>
            <person name="Peeters S.H."/>
            <person name="Heuer A."/>
            <person name="Rast P."/>
            <person name="Oberbeckmann S."/>
            <person name="Bunk B."/>
            <person name="Jeske O."/>
            <person name="Meyerdierks A."/>
            <person name="Storesund J.E."/>
            <person name="Kallscheuer N."/>
            <person name="Luecker S."/>
            <person name="Lage O.M."/>
            <person name="Pohl T."/>
            <person name="Merkel B.J."/>
            <person name="Hornburger P."/>
            <person name="Mueller R.-W."/>
            <person name="Bruemmer F."/>
            <person name="Labrenz M."/>
            <person name="Spormann A.M."/>
            <person name="Op den Camp H."/>
            <person name="Overmann J."/>
            <person name="Amann R."/>
            <person name="Jetten M.S.M."/>
            <person name="Mascher T."/>
            <person name="Medema M.H."/>
            <person name="Devos D.P."/>
            <person name="Kaster A.-K."/>
            <person name="Ovreas L."/>
            <person name="Rohde M."/>
            <person name="Galperin M.Y."/>
            <person name="Jogler C."/>
        </authorList>
    </citation>
    <scope>NUCLEOTIDE SEQUENCE [LARGE SCALE GENOMIC DNA]</scope>
    <source>
        <strain evidence="2 3">K23_9</strain>
    </source>
</reference>
<dbReference type="CDD" id="cd07067">
    <property type="entry name" value="HP_PGM_like"/>
    <property type="match status" value="1"/>
</dbReference>
<dbReference type="InterPro" id="IPR050275">
    <property type="entry name" value="PGM_Phosphatase"/>
</dbReference>
<evidence type="ECO:0000256" key="1">
    <source>
        <dbReference type="PIRSR" id="PIRSR613078-2"/>
    </source>
</evidence>
<dbReference type="AlphaFoldDB" id="A0A517NS75"/>
<dbReference type="SUPFAM" id="SSF53254">
    <property type="entry name" value="Phosphoglycerate mutase-like"/>
    <property type="match status" value="1"/>
</dbReference>
<gene>
    <name evidence="2" type="primary">pspB</name>
    <name evidence="2" type="ORF">K239x_19080</name>
</gene>
<dbReference type="Pfam" id="PF00300">
    <property type="entry name" value="His_Phos_1"/>
    <property type="match status" value="2"/>
</dbReference>
<accession>A0A517NS75</accession>
<dbReference type="Proteomes" id="UP000319817">
    <property type="component" value="Chromosome"/>
</dbReference>